<gene>
    <name evidence="1" type="ORF">COLAER_01947</name>
</gene>
<dbReference type="AlphaFoldDB" id="A4EBW9"/>
<evidence type="ECO:0000313" key="1">
    <source>
        <dbReference type="EMBL" id="EBA38862.1"/>
    </source>
</evidence>
<dbReference type="EMBL" id="AAVN02000009">
    <property type="protein sequence ID" value="EBA38862.1"/>
    <property type="molecule type" value="Genomic_DNA"/>
</dbReference>
<reference evidence="1 2" key="2">
    <citation type="submission" date="2007-04" db="EMBL/GenBank/DDBJ databases">
        <authorList>
            <person name="Fulton L."/>
            <person name="Clifton S."/>
            <person name="Fulton B."/>
            <person name="Xu J."/>
            <person name="Minx P."/>
            <person name="Mardis E.R."/>
            <person name="Wilson R.K."/>
        </authorList>
    </citation>
    <scope>NUCLEOTIDE SEQUENCE [LARGE SCALE GENOMIC DNA]</scope>
    <source>
        <strain evidence="2">ATCC 25986 / DSM 3979 / JCM 10188 / KCTC 3647 / NCTC 11838 / VPI 1003</strain>
    </source>
</reference>
<evidence type="ECO:0000313" key="2">
    <source>
        <dbReference type="Proteomes" id="UP000002979"/>
    </source>
</evidence>
<protein>
    <submittedName>
        <fullName evidence="1">Uncharacterized protein</fullName>
    </submittedName>
</protein>
<comment type="caution">
    <text evidence="1">The sequence shown here is derived from an EMBL/GenBank/DDBJ whole genome shotgun (WGS) entry which is preliminary data.</text>
</comment>
<accession>A4EBW9</accession>
<reference evidence="1 2" key="1">
    <citation type="submission" date="2007-01" db="EMBL/GenBank/DDBJ databases">
        <title>Draft genome sequence of Collinsella aerofaciens (ATCC 25986).</title>
        <authorList>
            <person name="Sudarsanam P."/>
            <person name="Ley R."/>
            <person name="Guruge J."/>
            <person name="Turnbaugh P.J."/>
            <person name="Mahowald M."/>
            <person name="Liep D."/>
            <person name="Gordon J."/>
        </authorList>
    </citation>
    <scope>NUCLEOTIDE SEQUENCE [LARGE SCALE GENOMIC DNA]</scope>
    <source>
        <strain evidence="2">ATCC 25986 / DSM 3979 / JCM 10188 / KCTC 3647 / NCTC 11838 / VPI 1003</strain>
    </source>
</reference>
<sequence>MNGNFNLILDKFCINNYLLSNAEKTPGQADASSV</sequence>
<name>A4EBW9_COLAA</name>
<organism evidence="1 2">
    <name type="scientific">Collinsella aerofaciens (strain ATCC 25986 / DSM 3979 / JCM 10188 / KCTC 3647 / NCTC 11838 / VPI 1003)</name>
    <dbReference type="NCBI Taxonomy" id="411903"/>
    <lineage>
        <taxon>Bacteria</taxon>
        <taxon>Bacillati</taxon>
        <taxon>Actinomycetota</taxon>
        <taxon>Coriobacteriia</taxon>
        <taxon>Coriobacteriales</taxon>
        <taxon>Coriobacteriaceae</taxon>
        <taxon>Collinsella</taxon>
    </lineage>
</organism>
<dbReference type="Proteomes" id="UP000002979">
    <property type="component" value="Unassembled WGS sequence"/>
</dbReference>
<proteinExistence type="predicted"/>